<reference evidence="4 5" key="1">
    <citation type="submission" date="2018-06" db="EMBL/GenBank/DDBJ databases">
        <title>OYT1 Genome Sequencing.</title>
        <authorList>
            <person name="Kato S."/>
            <person name="Itoh T."/>
            <person name="Ohkuma M."/>
        </authorList>
    </citation>
    <scope>NUCLEOTIDE SEQUENCE [LARGE SCALE GENOMIC DNA]</scope>
    <source>
        <strain evidence="4 5">OYT1</strain>
    </source>
</reference>
<organism evidence="4 5">
    <name type="scientific">Ferriphaselus amnicola</name>
    <dbReference type="NCBI Taxonomy" id="1188319"/>
    <lineage>
        <taxon>Bacteria</taxon>
        <taxon>Pseudomonadati</taxon>
        <taxon>Pseudomonadota</taxon>
        <taxon>Betaproteobacteria</taxon>
        <taxon>Nitrosomonadales</taxon>
        <taxon>Gallionellaceae</taxon>
        <taxon>Ferriphaselus</taxon>
    </lineage>
</organism>
<sequence precursor="true">MPNMRFRSKPVVFLLLLSFTPPVLADEHAFVLKPTRSLLDLPKPTQATPLFMYADQIKGVKDSQFEATGHVEMRRLGQRVWADYLLYLQQSQELHATGSIRFDQNRNTLLGPELHLNLKTGTGDMPHPRYNLGETNAHGQAESLHIASRENYTLSNATYTTCSADKEDWILKAGTLNINQGTQIGEARDVTISWLGVPFLYSPWMDFPLNSQRKSGFLGPVFGATTKGGSELTVPYYWNIAPNMDATLAPRVMQKRGILLNNEFRYLQPSYTGEVRLNVLPSDMLTKTSRTYFGLKHQQTLPANLLGAINYNYVSDDSYFRDLSDSINSASQINLLREGVLSYNDGGWWNAQMRVQRFQTLQDPAALVVVPYHRTPQISLNALHPIATGTFKFNSEFVDFSHPTAVNGQRVVLYPSISYPLISSPGVFVTPKIGFHSTTYSMGANNAAQLPANQTRSLPIISLDSGLFFDQETSLWNPNYIQTLEPRAYFVHIPYRDQSRLPVFDTAQAGFNFDQIFSENRFIGSDRVGDANQVTTALTSRLLDRESGEERMRFILGQRFSSISPKVNLTIPTGTTNKSDILLGFSARASRTWSMDSLLQYNPSLARNELFNASARYQPEPGKVLNFGYRFMRNTLNIPNNFIDHINVSAQWPLYGRWGSVVRTNFSLHENRLVEGLAGLEYNQDCWTIRMVAQRFAVSTAQASTGFFLQLELNGLVKVGPDPLQTLRQSIPGYTKTNQPPNSASLPNLYD</sequence>
<dbReference type="Proteomes" id="UP000033070">
    <property type="component" value="Chromosome"/>
</dbReference>
<evidence type="ECO:0000256" key="1">
    <source>
        <dbReference type="HAMAP-Rule" id="MF_01411"/>
    </source>
</evidence>
<name>A0A2Z6GBH2_9PROT</name>
<keyword evidence="5" id="KW-1185">Reference proteome</keyword>
<evidence type="ECO:0000256" key="2">
    <source>
        <dbReference type="SAM" id="MobiDB-lite"/>
    </source>
</evidence>
<comment type="function">
    <text evidence="1">Together with LptE, is involved in the assembly of lipopolysaccharide (LPS) at the surface of the outer membrane.</text>
</comment>
<dbReference type="GO" id="GO:0043165">
    <property type="term" value="P:Gram-negative-bacterium-type cell outer membrane assembly"/>
    <property type="evidence" value="ECO:0007669"/>
    <property type="project" value="UniProtKB-UniRule"/>
</dbReference>
<dbReference type="InterPro" id="IPR007543">
    <property type="entry name" value="LptD_C"/>
</dbReference>
<dbReference type="KEGG" id="fam:OYT1_ch1014"/>
<proteinExistence type="inferred from homology"/>
<accession>A0A2Z6GBH2</accession>
<keyword evidence="1" id="KW-0472">Membrane</keyword>
<dbReference type="Pfam" id="PF04453">
    <property type="entry name" value="LptD"/>
    <property type="match status" value="1"/>
</dbReference>
<feature type="chain" id="PRO_5017491887" description="LPS-assembly protein LptD" evidence="1">
    <location>
        <begin position="26"/>
        <end position="751"/>
    </location>
</feature>
<feature type="signal peptide" evidence="1">
    <location>
        <begin position="1"/>
        <end position="25"/>
    </location>
</feature>
<dbReference type="EMBL" id="AP018738">
    <property type="protein sequence ID" value="BBE50575.1"/>
    <property type="molecule type" value="Genomic_DNA"/>
</dbReference>
<dbReference type="GO" id="GO:0009279">
    <property type="term" value="C:cell outer membrane"/>
    <property type="evidence" value="ECO:0007669"/>
    <property type="project" value="UniProtKB-SubCell"/>
</dbReference>
<comment type="subcellular location">
    <subcellularLocation>
        <location evidence="1">Cell outer membrane</location>
    </subcellularLocation>
</comment>
<feature type="domain" description="LptD C-terminal" evidence="3">
    <location>
        <begin position="289"/>
        <end position="658"/>
    </location>
</feature>
<dbReference type="PANTHER" id="PTHR30189:SF1">
    <property type="entry name" value="LPS-ASSEMBLY PROTEIN LPTD"/>
    <property type="match status" value="1"/>
</dbReference>
<dbReference type="GO" id="GO:1990351">
    <property type="term" value="C:transporter complex"/>
    <property type="evidence" value="ECO:0007669"/>
    <property type="project" value="TreeGrafter"/>
</dbReference>
<comment type="caution">
    <text evidence="1">Lacks conserved residue(s) required for the propagation of feature annotation.</text>
</comment>
<gene>
    <name evidence="1" type="primary">lptD</name>
    <name evidence="4" type="ORF">OYT1_ch1014</name>
</gene>
<feature type="region of interest" description="Disordered" evidence="2">
    <location>
        <begin position="731"/>
        <end position="751"/>
    </location>
</feature>
<evidence type="ECO:0000313" key="5">
    <source>
        <dbReference type="Proteomes" id="UP000033070"/>
    </source>
</evidence>
<dbReference type="InterPro" id="IPR050218">
    <property type="entry name" value="LptD"/>
</dbReference>
<dbReference type="STRING" id="1188319.OYT1_02309"/>
<dbReference type="InterPro" id="IPR020889">
    <property type="entry name" value="LipoPS_assembly_LptD"/>
</dbReference>
<dbReference type="GO" id="GO:0015920">
    <property type="term" value="P:lipopolysaccharide transport"/>
    <property type="evidence" value="ECO:0007669"/>
    <property type="project" value="InterPro"/>
</dbReference>
<keyword evidence="1" id="KW-0998">Cell outer membrane</keyword>
<dbReference type="PANTHER" id="PTHR30189">
    <property type="entry name" value="LPS-ASSEMBLY PROTEIN"/>
    <property type="match status" value="1"/>
</dbReference>
<keyword evidence="1" id="KW-0732">Signal</keyword>
<comment type="subunit">
    <text evidence="1">Component of the lipopolysaccharide transport and assembly complex. Interacts with LptE and LptA.</text>
</comment>
<evidence type="ECO:0000313" key="4">
    <source>
        <dbReference type="EMBL" id="BBE50575.1"/>
    </source>
</evidence>
<dbReference type="HAMAP" id="MF_01411">
    <property type="entry name" value="LPS_assembly_LptD"/>
    <property type="match status" value="1"/>
</dbReference>
<feature type="compositionally biased region" description="Polar residues" evidence="2">
    <location>
        <begin position="735"/>
        <end position="751"/>
    </location>
</feature>
<comment type="similarity">
    <text evidence="1">Belongs to the LptD family.</text>
</comment>
<evidence type="ECO:0000259" key="3">
    <source>
        <dbReference type="Pfam" id="PF04453"/>
    </source>
</evidence>
<dbReference type="AlphaFoldDB" id="A0A2Z6GBH2"/>
<protein>
    <recommendedName>
        <fullName evidence="1">LPS-assembly protein LptD</fullName>
    </recommendedName>
</protein>